<keyword evidence="2" id="KW-0812">Transmembrane</keyword>
<dbReference type="EMBL" id="AP028907">
    <property type="protein sequence ID" value="BES82750.1"/>
    <property type="molecule type" value="Genomic_DNA"/>
</dbReference>
<evidence type="ECO:0000313" key="3">
    <source>
        <dbReference type="EMBL" id="BES82750.1"/>
    </source>
</evidence>
<accession>A0ABN6ZUP0</accession>
<keyword evidence="4" id="KW-1185">Reference proteome</keyword>
<protein>
    <recommendedName>
        <fullName evidence="5">Gram-positive cocci surface proteins LPxTG domain-containing protein</fullName>
    </recommendedName>
</protein>
<evidence type="ECO:0000256" key="1">
    <source>
        <dbReference type="SAM" id="MobiDB-lite"/>
    </source>
</evidence>
<name>A0ABN6ZUP0_9CREN</name>
<reference evidence="3 4" key="1">
    <citation type="submission" date="2023-09" db="EMBL/GenBank/DDBJ databases">
        <title>Pyrofollis japonicus gen. nov. sp. nov., a novel member of the family Pyrodictiaceae isolated from the Iheya North hydrothermal field.</title>
        <authorList>
            <person name="Miyazaki U."/>
            <person name="Sanari M."/>
            <person name="Tame A."/>
            <person name="Kitajima M."/>
            <person name="Okamoto A."/>
            <person name="Sawayama S."/>
            <person name="Miyazaki J."/>
            <person name="Takai K."/>
            <person name="Nakagawa S."/>
        </authorList>
    </citation>
    <scope>NUCLEOTIDE SEQUENCE [LARGE SCALE GENOMIC DNA]</scope>
    <source>
        <strain evidence="3 4">AV2</strain>
    </source>
</reference>
<sequence>MSYAFHKKNQEDTETTTWHKPRALIPTDGDRTVLYAAAGAAALALILLAIAARGGRKP</sequence>
<evidence type="ECO:0000313" key="4">
    <source>
        <dbReference type="Proteomes" id="UP001341135"/>
    </source>
</evidence>
<evidence type="ECO:0000256" key="2">
    <source>
        <dbReference type="SAM" id="Phobius"/>
    </source>
</evidence>
<dbReference type="GeneID" id="89290321"/>
<organism evidence="3 4">
    <name type="scientific">Pyrodictium abyssi</name>
    <dbReference type="NCBI Taxonomy" id="54256"/>
    <lineage>
        <taxon>Archaea</taxon>
        <taxon>Thermoproteota</taxon>
        <taxon>Thermoprotei</taxon>
        <taxon>Desulfurococcales</taxon>
        <taxon>Pyrodictiaceae</taxon>
        <taxon>Pyrodictium</taxon>
    </lineage>
</organism>
<evidence type="ECO:0008006" key="5">
    <source>
        <dbReference type="Google" id="ProtNLM"/>
    </source>
</evidence>
<dbReference type="RefSeq" id="WP_338250363.1">
    <property type="nucleotide sequence ID" value="NZ_AP028907.1"/>
</dbReference>
<gene>
    <name evidence="3" type="ORF">PABY_23170</name>
</gene>
<feature type="region of interest" description="Disordered" evidence="1">
    <location>
        <begin position="1"/>
        <end position="20"/>
    </location>
</feature>
<dbReference type="Proteomes" id="UP001341135">
    <property type="component" value="Chromosome"/>
</dbReference>
<keyword evidence="2" id="KW-1133">Transmembrane helix</keyword>
<proteinExistence type="predicted"/>
<keyword evidence="2" id="KW-0472">Membrane</keyword>
<feature type="transmembrane region" description="Helical" evidence="2">
    <location>
        <begin position="33"/>
        <end position="52"/>
    </location>
</feature>